<dbReference type="KEGG" id="foc:127751735"/>
<evidence type="ECO:0000256" key="1">
    <source>
        <dbReference type="ARBA" id="ARBA00004167"/>
    </source>
</evidence>
<dbReference type="AlphaFoldDB" id="A0A9C6X9L8"/>
<feature type="domain" description="Ig-like" evidence="4">
    <location>
        <begin position="80"/>
        <end position="172"/>
    </location>
</feature>
<evidence type="ECO:0000256" key="3">
    <source>
        <dbReference type="ARBA" id="ARBA00023157"/>
    </source>
</evidence>
<accession>A0A9C6X9L8</accession>
<dbReference type="GeneID" id="127751735"/>
<dbReference type="OrthoDB" id="5843397at2759"/>
<dbReference type="InterPro" id="IPR013783">
    <property type="entry name" value="Ig-like_fold"/>
</dbReference>
<dbReference type="Proteomes" id="UP000504606">
    <property type="component" value="Unplaced"/>
</dbReference>
<dbReference type="SMART" id="SM00409">
    <property type="entry name" value="IG"/>
    <property type="match status" value="1"/>
</dbReference>
<proteinExistence type="predicted"/>
<dbReference type="PANTHER" id="PTHR23278">
    <property type="entry name" value="SIDESTEP PROTEIN"/>
    <property type="match status" value="1"/>
</dbReference>
<dbReference type="PANTHER" id="PTHR23278:SF19">
    <property type="entry name" value="OBSCURIN"/>
    <property type="match status" value="1"/>
</dbReference>
<sequence length="188" mass="20984">MVCQSAGSRPPAKITWWKDGLRLDNAQQMESNEGNISTSTLTFTPTQRDNNTALMCRAENTNLSNSVQEDEIKLNVYYPPTLRLELGKGINPNDIEEGDNVYFECHVNSNPPAYKVVWKHNGVPIQGNTRAGVILITQNLAYQSIQRPQAGNYSCVASNVEGDGTSNIITLNVMCEWHSTLHIQFQTR</sequence>
<reference evidence="6" key="1">
    <citation type="journal article" date="2018" name="Proc. Natl. Acad. Sci. U.S.A.">
        <title>Phylogenomics and the evolution of hemipteroid insects.</title>
        <authorList>
            <person name="Johnson K.P."/>
            <person name="Dietrich C.H."/>
            <person name="Friedrich F."/>
            <person name="Beutel R.G."/>
            <person name="Wipfler B."/>
            <person name="Peters R.S."/>
            <person name="Allen J.M."/>
            <person name="Petersen M."/>
            <person name="Donath A."/>
            <person name="Walden K.K."/>
            <person name="Kozlov A.M."/>
            <person name="Podsiadlowski L."/>
            <person name="Mayer C."/>
            <person name="Meusemann K."/>
            <person name="Vasilikopoulos A."/>
            <person name="Waterhouse R.M."/>
            <person name="Cameron S.L."/>
            <person name="Weirauch C."/>
            <person name="Swanson D.R."/>
            <person name="Percy D.M."/>
            <person name="Hardy N.B."/>
            <person name="Terry I."/>
            <person name="Liu S."/>
            <person name="Zhou X."/>
            <person name="Misof B."/>
            <person name="Robertson H.M."/>
            <person name="Yoshizawa K."/>
        </authorList>
    </citation>
    <scope>NUCLEOTIDE SEQUENCE</scope>
    <source>
        <tissue evidence="6">Whole organism</tissue>
    </source>
</reference>
<dbReference type="InterPro" id="IPR003599">
    <property type="entry name" value="Ig_sub"/>
</dbReference>
<keyword evidence="3" id="KW-1015">Disulfide bond</keyword>
<name>A0A9C6X9L8_FRAOC</name>
<comment type="subcellular location">
    <subcellularLocation>
        <location evidence="1">Membrane</location>
        <topology evidence="1">Single-pass membrane protein</topology>
    </subcellularLocation>
</comment>
<dbReference type="SMART" id="SM00408">
    <property type="entry name" value="IGc2"/>
    <property type="match status" value="1"/>
</dbReference>
<protein>
    <submittedName>
        <fullName evidence="6">B-cell receptor CD22-like</fullName>
    </submittedName>
</protein>
<dbReference type="InterPro" id="IPR013162">
    <property type="entry name" value="CD80_C2-set"/>
</dbReference>
<keyword evidence="2" id="KW-0472">Membrane</keyword>
<evidence type="ECO:0000256" key="2">
    <source>
        <dbReference type="ARBA" id="ARBA00023136"/>
    </source>
</evidence>
<dbReference type="Pfam" id="PF08205">
    <property type="entry name" value="C2-set_2"/>
    <property type="match status" value="1"/>
</dbReference>
<feature type="domain" description="Ig-like" evidence="4">
    <location>
        <begin position="1"/>
        <end position="75"/>
    </location>
</feature>
<dbReference type="RefSeq" id="XP_052131691.1">
    <property type="nucleotide sequence ID" value="XM_052275731.1"/>
</dbReference>
<evidence type="ECO:0000313" key="5">
    <source>
        <dbReference type="Proteomes" id="UP000504606"/>
    </source>
</evidence>
<dbReference type="PROSITE" id="PS50835">
    <property type="entry name" value="IG_LIKE"/>
    <property type="match status" value="2"/>
</dbReference>
<reference evidence="6" key="2">
    <citation type="submission" date="2025-08" db="UniProtKB">
        <authorList>
            <consortium name="RefSeq"/>
        </authorList>
    </citation>
    <scope>IDENTIFICATION</scope>
    <source>
        <tissue evidence="6">Whole organism</tissue>
    </source>
</reference>
<keyword evidence="5" id="KW-1185">Reference proteome</keyword>
<dbReference type="SUPFAM" id="SSF48726">
    <property type="entry name" value="Immunoglobulin"/>
    <property type="match status" value="2"/>
</dbReference>
<dbReference type="InterPro" id="IPR003598">
    <property type="entry name" value="Ig_sub2"/>
</dbReference>
<dbReference type="InterPro" id="IPR007110">
    <property type="entry name" value="Ig-like_dom"/>
</dbReference>
<dbReference type="GO" id="GO:0016020">
    <property type="term" value="C:membrane"/>
    <property type="evidence" value="ECO:0007669"/>
    <property type="project" value="UniProtKB-SubCell"/>
</dbReference>
<evidence type="ECO:0000259" key="4">
    <source>
        <dbReference type="PROSITE" id="PS50835"/>
    </source>
</evidence>
<dbReference type="InterPro" id="IPR036179">
    <property type="entry name" value="Ig-like_dom_sf"/>
</dbReference>
<dbReference type="Pfam" id="PF13927">
    <property type="entry name" value="Ig_3"/>
    <property type="match status" value="1"/>
</dbReference>
<dbReference type="Gene3D" id="2.60.40.10">
    <property type="entry name" value="Immunoglobulins"/>
    <property type="match status" value="2"/>
</dbReference>
<organism evidence="5 6">
    <name type="scientific">Frankliniella occidentalis</name>
    <name type="common">Western flower thrips</name>
    <name type="synonym">Euthrips occidentalis</name>
    <dbReference type="NCBI Taxonomy" id="133901"/>
    <lineage>
        <taxon>Eukaryota</taxon>
        <taxon>Metazoa</taxon>
        <taxon>Ecdysozoa</taxon>
        <taxon>Arthropoda</taxon>
        <taxon>Hexapoda</taxon>
        <taxon>Insecta</taxon>
        <taxon>Pterygota</taxon>
        <taxon>Neoptera</taxon>
        <taxon>Paraneoptera</taxon>
        <taxon>Thysanoptera</taxon>
        <taxon>Terebrantia</taxon>
        <taxon>Thripoidea</taxon>
        <taxon>Thripidae</taxon>
        <taxon>Frankliniella</taxon>
    </lineage>
</organism>
<gene>
    <name evidence="6" type="primary">LOC127751735</name>
</gene>
<evidence type="ECO:0000313" key="6">
    <source>
        <dbReference type="RefSeq" id="XP_052131691.1"/>
    </source>
</evidence>